<evidence type="ECO:0000313" key="3">
    <source>
        <dbReference type="Proteomes" id="UP000887569"/>
    </source>
</evidence>
<accession>A0A915AAC3</accession>
<reference evidence="4" key="1">
    <citation type="submission" date="2022-11" db="UniProtKB">
        <authorList>
            <consortium name="WormBaseParasite"/>
        </authorList>
    </citation>
    <scope>IDENTIFICATION</scope>
</reference>
<evidence type="ECO:0000259" key="2">
    <source>
        <dbReference type="Pfam" id="PF25766"/>
    </source>
</evidence>
<evidence type="ECO:0000313" key="4">
    <source>
        <dbReference type="WBParaSite" id="PgR003_g258_t04"/>
    </source>
</evidence>
<proteinExistence type="predicted"/>
<dbReference type="Pfam" id="PF08621">
    <property type="entry name" value="RPAP1_N"/>
    <property type="match status" value="1"/>
</dbReference>
<dbReference type="PANTHER" id="PTHR21483:SF18">
    <property type="entry name" value="RNA POLYMERASE II-ASSOCIATED PROTEIN 1"/>
    <property type="match status" value="1"/>
</dbReference>
<dbReference type="InterPro" id="IPR057989">
    <property type="entry name" value="TPR_RPAP1/MINIYO-like"/>
</dbReference>
<dbReference type="PANTHER" id="PTHR21483">
    <property type="entry name" value="RNA POLYMERASE II-ASSOCIATED PROTEIN 1"/>
    <property type="match status" value="1"/>
</dbReference>
<organism evidence="3 4">
    <name type="scientific">Parascaris univalens</name>
    <name type="common">Nematode worm</name>
    <dbReference type="NCBI Taxonomy" id="6257"/>
    <lineage>
        <taxon>Eukaryota</taxon>
        <taxon>Metazoa</taxon>
        <taxon>Ecdysozoa</taxon>
        <taxon>Nematoda</taxon>
        <taxon>Chromadorea</taxon>
        <taxon>Rhabditida</taxon>
        <taxon>Spirurina</taxon>
        <taxon>Ascaridomorpha</taxon>
        <taxon>Ascaridoidea</taxon>
        <taxon>Ascarididae</taxon>
        <taxon>Parascaris</taxon>
    </lineage>
</organism>
<dbReference type="WBParaSite" id="PgR003_g258_t04">
    <property type="protein sequence ID" value="PgR003_g258_t04"/>
    <property type="gene ID" value="PgR003_g258"/>
</dbReference>
<sequence length="677" mass="77717">AMKRSLRRPTPEDTDDDLLRMQEEFESAQLEGTCNTQLSVSIKKMGTKTNPAPSQTTVHAPISVAEEMKRKAERRKFLARKRGGRFTLDLDVLKEESTAQVLFSVQEKNAEYLEGTHRKAFSFSGLGDEYSKDDGFPDVLDLSRYFISDESGEFYANPKDGRSLFAVEFDRLSGKTEAVDDYRCAPSTADRQCLEESEAETISKENMKRIQAMSKEELLSAQREIVERFDPKIIEFLKTRSKRRTDVTTTASNRKESRFKQIRDMGKERTEELVMEEEGAASKEMIVEDKVKELEVFPTRMAAAAGKSCEDRDAAHTRLAIEAVQLDFASKCLRRIIPRQQQSIARLFDSFRTPLEGYEGNDELLEMARSNLPSIKGLYLEEMNSENGTTYRFVDGLNPVTEGAWTLLPIRRVLDTYQKDFQLAVGDVVVIRLCMLWSLLMLTERASLFHMCNKVEDVYVRLAEIFLIGPEVFKDDVVKACADRIFRSYVIPKAKRGELSLIAIEPVAKLDAFMPFYEDLMRHFEEFAVGDELFSLVLLIGAYMNSALMDSLMMRCALWSPERKIIRQMTLGKGSADFLMQHLTSVREYWSEEMEDQYYVQYSQLLAMYAATIRNCEVTRSRNPLLFEIAATELGYFVKRHSKGDTQTNPFVDRERIKEFDILVDVIRTAVTDRLQL</sequence>
<dbReference type="Pfam" id="PF25766">
    <property type="entry name" value="TPR_RPAP1"/>
    <property type="match status" value="1"/>
</dbReference>
<protein>
    <submittedName>
        <fullName evidence="4">RNA polymerase II-associated protein 1 N-terminal domain-containing protein</fullName>
    </submittedName>
</protein>
<keyword evidence="3" id="KW-1185">Reference proteome</keyword>
<dbReference type="InterPro" id="IPR013930">
    <property type="entry name" value="RPAP1_N"/>
</dbReference>
<dbReference type="GO" id="GO:0006366">
    <property type="term" value="P:transcription by RNA polymerase II"/>
    <property type="evidence" value="ECO:0007669"/>
    <property type="project" value="InterPro"/>
</dbReference>
<dbReference type="InterPro" id="IPR039913">
    <property type="entry name" value="RPAP1/Rba50"/>
</dbReference>
<feature type="domain" description="RPAP1/MINIYO-like TPR repeats" evidence="2">
    <location>
        <begin position="408"/>
        <end position="644"/>
    </location>
</feature>
<dbReference type="AlphaFoldDB" id="A0A915AAC3"/>
<dbReference type="Proteomes" id="UP000887569">
    <property type="component" value="Unplaced"/>
</dbReference>
<name>A0A915AAC3_PARUN</name>
<feature type="domain" description="RPAP1 N-terminal" evidence="1">
    <location>
        <begin position="200"/>
        <end position="244"/>
    </location>
</feature>
<evidence type="ECO:0000259" key="1">
    <source>
        <dbReference type="Pfam" id="PF08621"/>
    </source>
</evidence>